<evidence type="ECO:0000313" key="1">
    <source>
        <dbReference type="EMBL" id="MBC5641018.1"/>
    </source>
</evidence>
<protein>
    <submittedName>
        <fullName evidence="1">Uncharacterized protein</fullName>
    </submittedName>
</protein>
<dbReference type="RefSeq" id="WP_022211978.1">
    <property type="nucleotide sequence ID" value="NZ_JACOOQ010000021.1"/>
</dbReference>
<sequence length="101" mass="11634">MAKYNSTNNDLLRDSKRNTTPKIYGLLCDLVNDEREDLAELVLKIDYLIAYASNAAKGKDFQEAKETVSKAKERIKMLKRENVDVSHLEYLLEGVEKKIKK</sequence>
<comment type="caution">
    <text evidence="1">The sequence shown here is derived from an EMBL/GenBank/DDBJ whole genome shotgun (WGS) entry which is preliminary data.</text>
</comment>
<reference evidence="1" key="1">
    <citation type="submission" date="2020-08" db="EMBL/GenBank/DDBJ databases">
        <title>Genome public.</title>
        <authorList>
            <person name="Liu C."/>
            <person name="Sun Q."/>
        </authorList>
    </citation>
    <scope>NUCLEOTIDE SEQUENCE</scope>
    <source>
        <strain evidence="1">NSJ-42</strain>
    </source>
</reference>
<dbReference type="AlphaFoldDB" id="A0A8I0DMA6"/>
<gene>
    <name evidence="1" type="ORF">H8R92_11460</name>
</gene>
<organism evidence="1 2">
    <name type="scientific">Clostridium lentum</name>
    <dbReference type="NCBI Taxonomy" id="2763037"/>
    <lineage>
        <taxon>Bacteria</taxon>
        <taxon>Bacillati</taxon>
        <taxon>Bacillota</taxon>
        <taxon>Clostridia</taxon>
        <taxon>Eubacteriales</taxon>
        <taxon>Clostridiaceae</taxon>
        <taxon>Clostridium</taxon>
    </lineage>
</organism>
<accession>A0A8I0DMA6</accession>
<name>A0A8I0DMA6_9CLOT</name>
<dbReference type="EMBL" id="JACOOQ010000021">
    <property type="protein sequence ID" value="MBC5641018.1"/>
    <property type="molecule type" value="Genomic_DNA"/>
</dbReference>
<keyword evidence="2" id="KW-1185">Reference proteome</keyword>
<dbReference type="Proteomes" id="UP000662088">
    <property type="component" value="Unassembled WGS sequence"/>
</dbReference>
<proteinExistence type="predicted"/>
<evidence type="ECO:0000313" key="2">
    <source>
        <dbReference type="Proteomes" id="UP000662088"/>
    </source>
</evidence>